<dbReference type="InterPro" id="IPR003018">
    <property type="entry name" value="GAF"/>
</dbReference>
<dbReference type="PANTHER" id="PTHR43642:SF1">
    <property type="entry name" value="HYBRID SIGNAL TRANSDUCTION HISTIDINE KINASE G"/>
    <property type="match status" value="1"/>
</dbReference>
<evidence type="ECO:0000259" key="5">
    <source>
        <dbReference type="PROSITE" id="PS50043"/>
    </source>
</evidence>
<dbReference type="Gene3D" id="1.10.10.10">
    <property type="entry name" value="Winged helix-like DNA-binding domain superfamily/Winged helix DNA-binding domain"/>
    <property type="match status" value="1"/>
</dbReference>
<keyword evidence="7" id="KW-1185">Reference proteome</keyword>
<dbReference type="PROSITE" id="PS00622">
    <property type="entry name" value="HTH_LUXR_1"/>
    <property type="match status" value="1"/>
</dbReference>
<reference evidence="6 7" key="1">
    <citation type="submission" date="2019-07" db="EMBL/GenBank/DDBJ databases">
        <authorList>
            <person name="Kim J."/>
        </authorList>
    </citation>
    <scope>NUCLEOTIDE SEQUENCE [LARGE SCALE GENOMIC DNA]</scope>
    <source>
        <strain evidence="6 7">G13</strain>
    </source>
</reference>
<dbReference type="InterPro" id="IPR036388">
    <property type="entry name" value="WH-like_DNA-bd_sf"/>
</dbReference>
<dbReference type="GO" id="GO:0003677">
    <property type="term" value="F:DNA binding"/>
    <property type="evidence" value="ECO:0007669"/>
    <property type="project" value="InterPro"/>
</dbReference>
<feature type="region of interest" description="Disordered" evidence="3">
    <location>
        <begin position="65"/>
        <end position="84"/>
    </location>
</feature>
<dbReference type="SUPFAM" id="SSF55781">
    <property type="entry name" value="GAF domain-like"/>
    <property type="match status" value="1"/>
</dbReference>
<proteinExistence type="predicted"/>
<keyword evidence="2" id="KW-0804">Transcription</keyword>
<dbReference type="Gene3D" id="3.30.450.40">
    <property type="match status" value="1"/>
</dbReference>
<dbReference type="InterPro" id="IPR041664">
    <property type="entry name" value="AAA_16"/>
</dbReference>
<dbReference type="GO" id="GO:0045892">
    <property type="term" value="P:negative regulation of DNA-templated transcription"/>
    <property type="evidence" value="ECO:0007669"/>
    <property type="project" value="UniProtKB-ARBA"/>
</dbReference>
<dbReference type="PANTHER" id="PTHR43642">
    <property type="entry name" value="HYBRID SIGNAL TRANSDUCTION HISTIDINE KINASE G"/>
    <property type="match status" value="1"/>
</dbReference>
<dbReference type="InterPro" id="IPR000792">
    <property type="entry name" value="Tscrpt_reg_LuxR_C"/>
</dbReference>
<feature type="domain" description="Protein kinase" evidence="4">
    <location>
        <begin position="1"/>
        <end position="173"/>
    </location>
</feature>
<organism evidence="6 7">
    <name type="scientific">Cohnella terricola</name>
    <dbReference type="NCBI Taxonomy" id="1289167"/>
    <lineage>
        <taxon>Bacteria</taxon>
        <taxon>Bacillati</taxon>
        <taxon>Bacillota</taxon>
        <taxon>Bacilli</taxon>
        <taxon>Bacillales</taxon>
        <taxon>Paenibacillaceae</taxon>
        <taxon>Cohnella</taxon>
    </lineage>
</organism>
<dbReference type="RefSeq" id="WP_144702736.1">
    <property type="nucleotide sequence ID" value="NZ_VNJJ01000007.1"/>
</dbReference>
<dbReference type="GO" id="GO:0005524">
    <property type="term" value="F:ATP binding"/>
    <property type="evidence" value="ECO:0007669"/>
    <property type="project" value="InterPro"/>
</dbReference>
<dbReference type="InterPro" id="IPR016032">
    <property type="entry name" value="Sig_transdc_resp-reg_C-effctor"/>
</dbReference>
<dbReference type="Pfam" id="PF01590">
    <property type="entry name" value="GAF"/>
    <property type="match status" value="1"/>
</dbReference>
<dbReference type="Pfam" id="PF13191">
    <property type="entry name" value="AAA_16"/>
    <property type="match status" value="1"/>
</dbReference>
<feature type="compositionally biased region" description="Polar residues" evidence="3">
    <location>
        <begin position="65"/>
        <end position="81"/>
    </location>
</feature>
<dbReference type="PRINTS" id="PR00038">
    <property type="entry name" value="HTHLUXR"/>
</dbReference>
<dbReference type="InterPro" id="IPR027417">
    <property type="entry name" value="P-loop_NTPase"/>
</dbReference>
<dbReference type="PROSITE" id="PS50043">
    <property type="entry name" value="HTH_LUXR_2"/>
    <property type="match status" value="1"/>
</dbReference>
<dbReference type="InterPro" id="IPR000719">
    <property type="entry name" value="Prot_kinase_dom"/>
</dbReference>
<accession>A0A559JGN2</accession>
<evidence type="ECO:0000256" key="3">
    <source>
        <dbReference type="SAM" id="MobiDB-lite"/>
    </source>
</evidence>
<dbReference type="Proteomes" id="UP000316330">
    <property type="component" value="Unassembled WGS sequence"/>
</dbReference>
<evidence type="ECO:0000313" key="6">
    <source>
        <dbReference type="EMBL" id="TVX99033.1"/>
    </source>
</evidence>
<feature type="domain" description="HTH luxR-type" evidence="5">
    <location>
        <begin position="1371"/>
        <end position="1436"/>
    </location>
</feature>
<dbReference type="EMBL" id="VNJJ01000007">
    <property type="protein sequence ID" value="TVX99033.1"/>
    <property type="molecule type" value="Genomic_DNA"/>
</dbReference>
<gene>
    <name evidence="6" type="ORF">FPZ45_13825</name>
</gene>
<evidence type="ECO:0000313" key="7">
    <source>
        <dbReference type="Proteomes" id="UP000316330"/>
    </source>
</evidence>
<protein>
    <submittedName>
        <fullName evidence="6">AAA family ATPase</fullName>
    </submittedName>
</protein>
<keyword evidence="1" id="KW-0805">Transcription regulation</keyword>
<dbReference type="Gene3D" id="1.10.510.10">
    <property type="entry name" value="Transferase(Phosphotransferase) domain 1"/>
    <property type="match status" value="1"/>
</dbReference>
<dbReference type="InterPro" id="IPR029016">
    <property type="entry name" value="GAF-like_dom_sf"/>
</dbReference>
<dbReference type="OrthoDB" id="9801841at2"/>
<dbReference type="SUPFAM" id="SSF56112">
    <property type="entry name" value="Protein kinase-like (PK-like)"/>
    <property type="match status" value="1"/>
</dbReference>
<comment type="caution">
    <text evidence="6">The sequence shown here is derived from an EMBL/GenBank/DDBJ whole genome shotgun (WGS) entry which is preliminary data.</text>
</comment>
<evidence type="ECO:0000256" key="1">
    <source>
        <dbReference type="ARBA" id="ARBA00023015"/>
    </source>
</evidence>
<dbReference type="GO" id="GO:0004672">
    <property type="term" value="F:protein kinase activity"/>
    <property type="evidence" value="ECO:0007669"/>
    <property type="project" value="InterPro"/>
</dbReference>
<evidence type="ECO:0000259" key="4">
    <source>
        <dbReference type="PROSITE" id="PS50011"/>
    </source>
</evidence>
<dbReference type="InterPro" id="IPR011009">
    <property type="entry name" value="Kinase-like_dom_sf"/>
</dbReference>
<dbReference type="PROSITE" id="PS50011">
    <property type="entry name" value="PROTEIN_KINASE_DOM"/>
    <property type="match status" value="1"/>
</dbReference>
<dbReference type="SMART" id="SM00421">
    <property type="entry name" value="HTH_LUXR"/>
    <property type="match status" value="1"/>
</dbReference>
<dbReference type="SUPFAM" id="SSF52540">
    <property type="entry name" value="P-loop containing nucleoside triphosphate hydrolases"/>
    <property type="match status" value="1"/>
</dbReference>
<sequence length="1439" mass="163423">MIIGDDKWLKEYIVDSQLEISEFIRLSVLVTEMVYREHRQTSVIGCLSPSTISLQRDGKSARLSESSQWQGAYQSPEQSGRLNRVPDERSDLYVLGVILYELLTGRLPFRPDHEEEWDTAHIHMIPRPPAEIRPESDGPLQSVILKLLVKSPEDRYQSAYGLLDDLKQCRRMLEGDGKLAPFDIGRLDHIRTFRVSESLYGRDSAMEQLEAGLEQAVHGLKAFRWVIGEEGIGKTALVHRLRSKVVRRGGRFVEGGGQPSLQLKLYEPLIQALRQWIQQLWSEPADVIAGVKIRFRTEYWLHSRLIISLLPEAEPLFESRSAETAALGAEDWNRFGELLPGLVRCFASCTPPLVLFIDDLERADTGTLAVIRVLTMEESVPGLLLIGACREQANEHAWLAERWRTNPAEQVALLSFGYEHVRRYVADALHEDSARIRLLARSLYNQTAGNPRSLRLLMESWLKEKKLGFDEERRQWTWDPEVVRQMGDSEANYRLMEAGFVKLPDETKRLLAMAAAIGPTFRLSVLSEACGYAPETAFLLINGAETEGIVWREDETAPEDGQDRIYMFVHDDMHRMAYAFDTERNAQRHLKIGQLLQRRQSGSNEDTMLAAIDHLNLGVTVMPDRETRQLAEHNLQAGLKVLEDGHYAKGKRYAEAGLRLAAEEQEIESGSLILQLRVALAWSEYMCGNTEQARKLLLELKDCDGKLSRAERSQIWKPLIQFHGFVENEIAVQYGIEALTAYGWKPREKSTKFAIIKEVMHTRFLLNRNRDRLHHFAPDHDEDYAALCGHMEQLFFPLLEHDAGALVELYARFIRYGIKKGMNESLALMIGAYELLLQRVIPYYAEVVPFGDLESIHSTIISDSRFKHRFALIWGMSKQLEKPAEASAYMVKAMRRGLELADKEFANAALITCLVTYNGDLYALSDLLNFFEIHMRQNANDKILEMVSVASNYVATLQDETLQDDFVAIPAPSKGDSEQQDEDNYSCGCRLEAAYLTGKYREALYWAKWGRENELAADWARVRKQRFYETLTLAALYPEVNSEERRRIRKAMRKQLRNMKKWQGFLGLNSSGHLLMRAEWERIAGNQLGALREYTAAVKQARVEKYGLMEGIACERLADCYRNDLISRSGAMIAMMDACTAYSVWGVTSKVTQIKNKHADLLNYASRSYEGQVLEGKTDYERPIATLPQRDVPGEQGASKSEDDLLREIVSWSGKLNKINWMESFLEAALRQAGADRGFVLICRENGYSIGAGLDIQPDDEAAGLYAEGVLRHTLATNEPFVLHDASQSYFMKDPYIEARRPRSILCMPIVVPGERSTLLLYLENRHVAGVFIDRDVKVLELILTRMIYYKMLDDETAAAAEAPFAASSVQLGMIEPLTGREIEIIAAIAEGLSNRDIAERFGIAETTVKTHTSRIFGKLGVKRRGQAVVRAKELQLID</sequence>
<name>A0A559JGN2_9BACL</name>
<dbReference type="Pfam" id="PF00196">
    <property type="entry name" value="GerE"/>
    <property type="match status" value="1"/>
</dbReference>
<dbReference type="InterPro" id="IPR053159">
    <property type="entry name" value="Hybrid_Histidine_Kinase"/>
</dbReference>
<dbReference type="CDD" id="cd06170">
    <property type="entry name" value="LuxR_C_like"/>
    <property type="match status" value="1"/>
</dbReference>
<evidence type="ECO:0000256" key="2">
    <source>
        <dbReference type="ARBA" id="ARBA00023163"/>
    </source>
</evidence>
<dbReference type="SUPFAM" id="SSF46894">
    <property type="entry name" value="C-terminal effector domain of the bipartite response regulators"/>
    <property type="match status" value="1"/>
</dbReference>